<feature type="domain" description="4Fe-4S ferredoxin-type" evidence="13">
    <location>
        <begin position="183"/>
        <end position="216"/>
    </location>
</feature>
<evidence type="ECO:0000256" key="11">
    <source>
        <dbReference type="RuleBase" id="RU361237"/>
    </source>
</evidence>
<evidence type="ECO:0000256" key="8">
    <source>
        <dbReference type="ARBA" id="ARBA00023004"/>
    </source>
</evidence>
<dbReference type="InterPro" id="IPR009051">
    <property type="entry name" value="Helical_ferredxn"/>
</dbReference>
<dbReference type="OrthoDB" id="9804391at2"/>
<keyword evidence="15" id="KW-1185">Reference proteome</keyword>
<comment type="catalytic activity">
    <reaction evidence="11">
        <text>a menaquinone + succinate = a menaquinol + fumarate</text>
        <dbReference type="Rhea" id="RHEA:27834"/>
        <dbReference type="Rhea" id="RHEA-COMP:9537"/>
        <dbReference type="Rhea" id="RHEA-COMP:9539"/>
        <dbReference type="ChEBI" id="CHEBI:16374"/>
        <dbReference type="ChEBI" id="CHEBI:18151"/>
        <dbReference type="ChEBI" id="CHEBI:29806"/>
        <dbReference type="ChEBI" id="CHEBI:30031"/>
        <dbReference type="EC" id="1.3.5.1"/>
    </reaction>
</comment>
<evidence type="ECO:0000256" key="2">
    <source>
        <dbReference type="ARBA" id="ARBA00009433"/>
    </source>
</evidence>
<evidence type="ECO:0000256" key="9">
    <source>
        <dbReference type="ARBA" id="ARBA00023014"/>
    </source>
</evidence>
<dbReference type="GO" id="GO:0008177">
    <property type="term" value="F:succinate dehydrogenase (quinone) activity"/>
    <property type="evidence" value="ECO:0007669"/>
    <property type="project" value="UniProtKB-EC"/>
</dbReference>
<dbReference type="GO" id="GO:0051538">
    <property type="term" value="F:3 iron, 4 sulfur cluster binding"/>
    <property type="evidence" value="ECO:0007669"/>
    <property type="project" value="UniProtKB-KW"/>
</dbReference>
<keyword evidence="9 11" id="KW-0411">Iron-sulfur</keyword>
<organism evidence="14 15">
    <name type="scientific">Persephonella hydrogeniphila</name>
    <dbReference type="NCBI Taxonomy" id="198703"/>
    <lineage>
        <taxon>Bacteria</taxon>
        <taxon>Pseudomonadati</taxon>
        <taxon>Aquificota</taxon>
        <taxon>Aquificia</taxon>
        <taxon>Aquificales</taxon>
        <taxon>Hydrogenothermaceae</taxon>
        <taxon>Persephonella</taxon>
    </lineage>
</organism>
<dbReference type="CDD" id="cd00207">
    <property type="entry name" value="fer2"/>
    <property type="match status" value="1"/>
</dbReference>
<name>A0A285NMC3_9AQUI</name>
<dbReference type="GO" id="GO:0051539">
    <property type="term" value="F:4 iron, 4 sulfur cluster binding"/>
    <property type="evidence" value="ECO:0007669"/>
    <property type="project" value="UniProtKB-KW"/>
</dbReference>
<keyword evidence="10 11" id="KW-0003">3Fe-4S</keyword>
<feature type="domain" description="4Fe-4S ferredoxin-type" evidence="13">
    <location>
        <begin position="131"/>
        <end position="159"/>
    </location>
</feature>
<gene>
    <name evidence="14" type="ORF">SAMN06265182_1718</name>
</gene>
<evidence type="ECO:0000256" key="6">
    <source>
        <dbReference type="ARBA" id="ARBA00022723"/>
    </source>
</evidence>
<dbReference type="EMBL" id="OBEI01000009">
    <property type="protein sequence ID" value="SNZ10073.1"/>
    <property type="molecule type" value="Genomic_DNA"/>
</dbReference>
<evidence type="ECO:0000259" key="12">
    <source>
        <dbReference type="PROSITE" id="PS51085"/>
    </source>
</evidence>
<dbReference type="PROSITE" id="PS00198">
    <property type="entry name" value="4FE4S_FER_1"/>
    <property type="match status" value="2"/>
</dbReference>
<accession>A0A285NMC3</accession>
<comment type="pathway">
    <text evidence="1">Carbohydrate metabolism; tricarboxylic acid cycle; fumarate from succinate (bacterial route): step 1/1.</text>
</comment>
<evidence type="ECO:0000259" key="13">
    <source>
        <dbReference type="PROSITE" id="PS51379"/>
    </source>
</evidence>
<dbReference type="PROSITE" id="PS00197">
    <property type="entry name" value="2FE2S_FER_1"/>
    <property type="match status" value="1"/>
</dbReference>
<keyword evidence="8 11" id="KW-0408">Iron</keyword>
<dbReference type="InterPro" id="IPR012675">
    <property type="entry name" value="Beta-grasp_dom_sf"/>
</dbReference>
<dbReference type="InterPro" id="IPR004489">
    <property type="entry name" value="Succ_DH/fum_Rdtase_Fe-S"/>
</dbReference>
<evidence type="ECO:0000256" key="3">
    <source>
        <dbReference type="ARBA" id="ARBA00022485"/>
    </source>
</evidence>
<dbReference type="Proteomes" id="UP000219036">
    <property type="component" value="Unassembled WGS sequence"/>
</dbReference>
<evidence type="ECO:0000256" key="1">
    <source>
        <dbReference type="ARBA" id="ARBA00004894"/>
    </source>
</evidence>
<dbReference type="RefSeq" id="WP_097000879.1">
    <property type="nucleotide sequence ID" value="NZ_OBEI01000009.1"/>
</dbReference>
<evidence type="ECO:0000313" key="15">
    <source>
        <dbReference type="Proteomes" id="UP000219036"/>
    </source>
</evidence>
<dbReference type="NCBIfam" id="TIGR00384">
    <property type="entry name" value="dhsB"/>
    <property type="match status" value="1"/>
</dbReference>
<dbReference type="PROSITE" id="PS51085">
    <property type="entry name" value="2FE2S_FER_2"/>
    <property type="match status" value="1"/>
</dbReference>
<dbReference type="PANTHER" id="PTHR11921:SF29">
    <property type="entry name" value="SUCCINATE DEHYDROGENASE [UBIQUINONE] IRON-SULFUR SUBUNIT, MITOCHONDRIAL"/>
    <property type="match status" value="1"/>
</dbReference>
<evidence type="ECO:0000313" key="14">
    <source>
        <dbReference type="EMBL" id="SNZ10073.1"/>
    </source>
</evidence>
<dbReference type="InterPro" id="IPR050573">
    <property type="entry name" value="SDH/FRD_Iron-Sulfur"/>
</dbReference>
<comment type="similarity">
    <text evidence="2 11">Belongs to the succinate dehydrogenase/fumarate reductase iron-sulfur protein family.</text>
</comment>
<keyword evidence="7" id="KW-0560">Oxidoreductase</keyword>
<evidence type="ECO:0000256" key="10">
    <source>
        <dbReference type="ARBA" id="ARBA00023291"/>
    </source>
</evidence>
<feature type="domain" description="2Fe-2S ferredoxin-type" evidence="12">
    <location>
        <begin position="4"/>
        <end position="94"/>
    </location>
</feature>
<comment type="cofactor">
    <cofactor evidence="11">
        <name>[2Fe-2S] cluster</name>
        <dbReference type="ChEBI" id="CHEBI:190135"/>
    </cofactor>
    <text evidence="11">Binds 1 [2Fe-2S] cluster.</text>
</comment>
<dbReference type="EC" id="1.3.5.1" evidence="11"/>
<dbReference type="InterPro" id="IPR025192">
    <property type="entry name" value="Succ_DH/fum_Rdtase_N"/>
</dbReference>
<dbReference type="GO" id="GO:0046872">
    <property type="term" value="F:metal ion binding"/>
    <property type="evidence" value="ECO:0007669"/>
    <property type="project" value="UniProtKB-KW"/>
</dbReference>
<dbReference type="Pfam" id="PF13183">
    <property type="entry name" value="Fer4_8"/>
    <property type="match status" value="1"/>
</dbReference>
<dbReference type="Gene3D" id="1.10.1060.10">
    <property type="entry name" value="Alpha-helical ferredoxin"/>
    <property type="match status" value="1"/>
</dbReference>
<sequence>MEKAVLKIKRFDGKKEWIDSYEIEIQDRTTIIEALMHIHDTTDPTLSFRVQCRSAICGTCGVKINGEKHVLGCKTKIKENLQNGELLIEPLSNMEVIKDLVVNHQDFLYRIKDVKGWFVPKEDFQPVYPEDLQKFDKETDCILCGICYSVCPVFETDKDFGGPINFVKVFRFWKDKNDALGDERIVLADKEHITSCVHCKYCSFSCPKQIPVEQDILQIEFYGKQKGIIKKEEGGFGFSTPFGF</sequence>
<dbReference type="SUPFAM" id="SSF54292">
    <property type="entry name" value="2Fe-2S ferredoxin-like"/>
    <property type="match status" value="1"/>
</dbReference>
<dbReference type="PROSITE" id="PS51379">
    <property type="entry name" value="4FE4S_FER_2"/>
    <property type="match status" value="2"/>
</dbReference>
<dbReference type="InterPro" id="IPR006058">
    <property type="entry name" value="2Fe2S_fd_BS"/>
</dbReference>
<evidence type="ECO:0000256" key="5">
    <source>
        <dbReference type="ARBA" id="ARBA00022714"/>
    </source>
</evidence>
<proteinExistence type="inferred from homology"/>
<evidence type="ECO:0000256" key="7">
    <source>
        <dbReference type="ARBA" id="ARBA00023002"/>
    </source>
</evidence>
<dbReference type="InterPro" id="IPR017900">
    <property type="entry name" value="4Fe4S_Fe_S_CS"/>
</dbReference>
<comment type="cofactor">
    <cofactor evidence="11">
        <name>[3Fe-4S] cluster</name>
        <dbReference type="ChEBI" id="CHEBI:21137"/>
    </cofactor>
    <text evidence="11">Binds 1 [3Fe-4S] cluster.</text>
</comment>
<evidence type="ECO:0000256" key="4">
    <source>
        <dbReference type="ARBA" id="ARBA00022532"/>
    </source>
</evidence>
<dbReference type="Gene3D" id="3.10.20.30">
    <property type="match status" value="1"/>
</dbReference>
<dbReference type="GO" id="GO:0022904">
    <property type="term" value="P:respiratory electron transport chain"/>
    <property type="evidence" value="ECO:0007669"/>
    <property type="project" value="TreeGrafter"/>
</dbReference>
<dbReference type="Pfam" id="PF13085">
    <property type="entry name" value="Fer2_3"/>
    <property type="match status" value="1"/>
</dbReference>
<protein>
    <recommendedName>
        <fullName evidence="11">Fumarate reductase iron-sulfur subunit</fullName>
        <ecNumber evidence="11">1.3.5.1</ecNumber>
    </recommendedName>
</protein>
<dbReference type="GO" id="GO:0006099">
    <property type="term" value="P:tricarboxylic acid cycle"/>
    <property type="evidence" value="ECO:0007669"/>
    <property type="project" value="UniProtKB-KW"/>
</dbReference>
<dbReference type="InterPro" id="IPR001041">
    <property type="entry name" value="2Fe-2S_ferredoxin-type"/>
</dbReference>
<dbReference type="PANTHER" id="PTHR11921">
    <property type="entry name" value="SUCCINATE DEHYDROGENASE IRON-SULFUR PROTEIN"/>
    <property type="match status" value="1"/>
</dbReference>
<keyword evidence="5 11" id="KW-0001">2Fe-2S</keyword>
<keyword evidence="4" id="KW-0816">Tricarboxylic acid cycle</keyword>
<dbReference type="AlphaFoldDB" id="A0A285NMC3"/>
<dbReference type="SUPFAM" id="SSF46548">
    <property type="entry name" value="alpha-helical ferredoxin"/>
    <property type="match status" value="1"/>
</dbReference>
<dbReference type="InterPro" id="IPR017896">
    <property type="entry name" value="4Fe4S_Fe-S-bd"/>
</dbReference>
<reference evidence="15" key="1">
    <citation type="submission" date="2017-09" db="EMBL/GenBank/DDBJ databases">
        <authorList>
            <person name="Varghese N."/>
            <person name="Submissions S."/>
        </authorList>
    </citation>
    <scope>NUCLEOTIDE SEQUENCE [LARGE SCALE GENOMIC DNA]</scope>
    <source>
        <strain evidence="15">DSM 15103</strain>
    </source>
</reference>
<keyword evidence="3 11" id="KW-0004">4Fe-4S</keyword>
<comment type="cofactor">
    <cofactor evidence="11">
        <name>[4Fe-4S] cluster</name>
        <dbReference type="ChEBI" id="CHEBI:49883"/>
    </cofactor>
    <text evidence="11">Binds 1 [4Fe-4S] cluster.</text>
</comment>
<keyword evidence="6 11" id="KW-0479">Metal-binding</keyword>
<dbReference type="InterPro" id="IPR036010">
    <property type="entry name" value="2Fe-2S_ferredoxin-like_sf"/>
</dbReference>
<dbReference type="GO" id="GO:0009055">
    <property type="term" value="F:electron transfer activity"/>
    <property type="evidence" value="ECO:0007669"/>
    <property type="project" value="InterPro"/>
</dbReference>
<dbReference type="GO" id="GO:0051537">
    <property type="term" value="F:2 iron, 2 sulfur cluster binding"/>
    <property type="evidence" value="ECO:0007669"/>
    <property type="project" value="UniProtKB-KW"/>
</dbReference>